<comment type="subcellular location">
    <subcellularLocation>
        <location evidence="1">Membrane</location>
        <topology evidence="1">Single-pass type II membrane protein</topology>
    </subcellularLocation>
</comment>
<dbReference type="Pfam" id="PF02485">
    <property type="entry name" value="Branch"/>
    <property type="match status" value="1"/>
</dbReference>
<dbReference type="SMR" id="A0A811LYY2"/>
<dbReference type="GO" id="GO:0016020">
    <property type="term" value="C:membrane"/>
    <property type="evidence" value="ECO:0007669"/>
    <property type="project" value="UniProtKB-SubCell"/>
</dbReference>
<evidence type="ECO:0000313" key="7">
    <source>
        <dbReference type="EMBL" id="CAD5232474.1"/>
    </source>
</evidence>
<evidence type="ECO:0000313" key="8">
    <source>
        <dbReference type="Proteomes" id="UP000659654"/>
    </source>
</evidence>
<proteinExistence type="predicted"/>
<evidence type="ECO:0000256" key="1">
    <source>
        <dbReference type="ARBA" id="ARBA00004606"/>
    </source>
</evidence>
<evidence type="ECO:0000256" key="3">
    <source>
        <dbReference type="ARBA" id="ARBA00022679"/>
    </source>
</evidence>
<dbReference type="EMBL" id="CAJFDI010000005">
    <property type="protein sequence ID" value="CAD5232474.1"/>
    <property type="molecule type" value="Genomic_DNA"/>
</dbReference>
<dbReference type="InterPro" id="IPR003406">
    <property type="entry name" value="Glyco_trans_14"/>
</dbReference>
<dbReference type="OrthoDB" id="2019572at2759"/>
<dbReference type="PANTHER" id="PTHR46671:SF7">
    <property type="entry name" value="CORE-2_I-BRANCHING ENZYME"/>
    <property type="match status" value="1"/>
</dbReference>
<dbReference type="GO" id="GO:0016757">
    <property type="term" value="F:glycosyltransferase activity"/>
    <property type="evidence" value="ECO:0007669"/>
    <property type="project" value="UniProtKB-KW"/>
</dbReference>
<comment type="caution">
    <text evidence="7">The sequence shown here is derived from an EMBL/GenBank/DDBJ whole genome shotgun (WGS) entry which is preliminary data.</text>
</comment>
<keyword evidence="5" id="KW-0325">Glycoprotein</keyword>
<name>A0A811LYY2_BURXY</name>
<protein>
    <submittedName>
        <fullName evidence="7">(pine wood nematode) hypothetical protein</fullName>
    </submittedName>
</protein>
<gene>
    <name evidence="7" type="ORF">BXYJ_LOCUS12565</name>
</gene>
<dbReference type="Proteomes" id="UP000659654">
    <property type="component" value="Unassembled WGS sequence"/>
</dbReference>
<evidence type="ECO:0000256" key="6">
    <source>
        <dbReference type="SAM" id="Phobius"/>
    </source>
</evidence>
<keyword evidence="8" id="KW-1185">Reference proteome</keyword>
<sequence length="509" mass="59319">MKASKKSSSFRPKKALICTGVTVRSFRKLLPLNWFQVFCLCGLSIGFFLYSATLYDINILPGSQYTDFNDFETTTRQYEVEITEEAEIKEEIRYYKRPPGTEHLKCSWLMEGNHTDYIKKLAKKRMTYTDPKNFTGLPMDCTSIKARHRFPTIPTSKEEADFPLAYARNVYTDYFYLEMLLSASYQPQNYYCFSIDKKSSDLFKMRMQALANCFSNVFISNNTRWLDSFGHNQDWSHLDCLRILAKKEKKWKYVQLLQNHDFPLKTNLETVRIFKLFNGSNDIQTTKEHGRVDYKKNWTFVNIGIFRNESRLHEIANYSTARLTFVKGNNALSVVREAVDYVLFDLNITKTISMIDDGKKFAVDEVLFPTLLSNEDLRAPGYYTQTCVKKGINHGGVTRMAYWSYLKPPCYSGHFRHAICVFGVADLAKNLDKSDHLNGNKMLPSFDFNAITCWMEVIYNRTFIEQPKNRIHEHFYRTLPAVRFQKYKDKNGRVSKEALKSFKCGTSTG</sequence>
<feature type="transmembrane region" description="Helical" evidence="6">
    <location>
        <begin position="34"/>
        <end position="55"/>
    </location>
</feature>
<dbReference type="PANTHER" id="PTHR46671">
    <property type="entry name" value="PROTEIN CBG11221"/>
    <property type="match status" value="1"/>
</dbReference>
<keyword evidence="6" id="KW-0812">Transmembrane</keyword>
<dbReference type="Proteomes" id="UP000582659">
    <property type="component" value="Unassembled WGS sequence"/>
</dbReference>
<reference evidence="7" key="1">
    <citation type="submission" date="2020-09" db="EMBL/GenBank/DDBJ databases">
        <authorList>
            <person name="Kikuchi T."/>
        </authorList>
    </citation>
    <scope>NUCLEOTIDE SEQUENCE</scope>
    <source>
        <strain evidence="7">Ka4C1</strain>
    </source>
</reference>
<evidence type="ECO:0000256" key="2">
    <source>
        <dbReference type="ARBA" id="ARBA00022676"/>
    </source>
</evidence>
<dbReference type="EMBL" id="CAJFCV020000005">
    <property type="protein sequence ID" value="CAG9125003.1"/>
    <property type="molecule type" value="Genomic_DNA"/>
</dbReference>
<organism evidence="7 8">
    <name type="scientific">Bursaphelenchus xylophilus</name>
    <name type="common">Pinewood nematode worm</name>
    <name type="synonym">Aphelenchoides xylophilus</name>
    <dbReference type="NCBI Taxonomy" id="6326"/>
    <lineage>
        <taxon>Eukaryota</taxon>
        <taxon>Metazoa</taxon>
        <taxon>Ecdysozoa</taxon>
        <taxon>Nematoda</taxon>
        <taxon>Chromadorea</taxon>
        <taxon>Rhabditida</taxon>
        <taxon>Tylenchina</taxon>
        <taxon>Tylenchomorpha</taxon>
        <taxon>Aphelenchoidea</taxon>
        <taxon>Aphelenchoididae</taxon>
        <taxon>Bursaphelenchus</taxon>
    </lineage>
</organism>
<keyword evidence="6" id="KW-1133">Transmembrane helix</keyword>
<keyword evidence="3" id="KW-0808">Transferase</keyword>
<dbReference type="AlphaFoldDB" id="A0A811LYY2"/>
<accession>A0A811LYY2</accession>
<keyword evidence="4 6" id="KW-0472">Membrane</keyword>
<evidence type="ECO:0000256" key="4">
    <source>
        <dbReference type="ARBA" id="ARBA00023136"/>
    </source>
</evidence>
<evidence type="ECO:0000256" key="5">
    <source>
        <dbReference type="ARBA" id="ARBA00023180"/>
    </source>
</evidence>
<keyword evidence="2" id="KW-0328">Glycosyltransferase</keyword>